<comment type="caution">
    <text evidence="8">The sequence shown here is derived from an EMBL/GenBank/DDBJ whole genome shotgun (WGS) entry which is preliminary data.</text>
</comment>
<feature type="coiled-coil region" evidence="6">
    <location>
        <begin position="334"/>
        <end position="365"/>
    </location>
</feature>
<dbReference type="Proteomes" id="UP000693946">
    <property type="component" value="Linkage Group LG1"/>
</dbReference>
<dbReference type="FunFam" id="4.10.280.10:FF:000019">
    <property type="entry name" value="Myc proto-oncogene protein"/>
    <property type="match status" value="1"/>
</dbReference>
<dbReference type="EMBL" id="JAGKHQ010000001">
    <property type="protein sequence ID" value="KAG7525757.1"/>
    <property type="molecule type" value="Genomic_DNA"/>
</dbReference>
<keyword evidence="2 5" id="KW-0238">DNA-binding</keyword>
<name>A0AAV6T8M8_SOLSE</name>
<protein>
    <submittedName>
        <fullName evidence="8">Transcriptional regulator Myc-B-like isoform X2</fullName>
    </submittedName>
</protein>
<dbReference type="InterPro" id="IPR002418">
    <property type="entry name" value="Tscrpt_reg_Myc"/>
</dbReference>
<dbReference type="PIRSF" id="PIRSF001705">
    <property type="entry name" value="Myc_protein"/>
    <property type="match status" value="1"/>
</dbReference>
<keyword evidence="6" id="KW-0175">Coiled coil</keyword>
<gene>
    <name evidence="8" type="ORF">JOB18_031292</name>
</gene>
<evidence type="ECO:0000256" key="4">
    <source>
        <dbReference type="ARBA" id="ARBA00025872"/>
    </source>
</evidence>
<keyword evidence="3 5" id="KW-0539">Nucleus</keyword>
<evidence type="ECO:0000313" key="8">
    <source>
        <dbReference type="EMBL" id="KAG7525757.1"/>
    </source>
</evidence>
<organism evidence="8 9">
    <name type="scientific">Solea senegalensis</name>
    <name type="common">Senegalese sole</name>
    <dbReference type="NCBI Taxonomy" id="28829"/>
    <lineage>
        <taxon>Eukaryota</taxon>
        <taxon>Metazoa</taxon>
        <taxon>Chordata</taxon>
        <taxon>Craniata</taxon>
        <taxon>Vertebrata</taxon>
        <taxon>Euteleostomi</taxon>
        <taxon>Actinopterygii</taxon>
        <taxon>Neopterygii</taxon>
        <taxon>Teleostei</taxon>
        <taxon>Neoteleostei</taxon>
        <taxon>Acanthomorphata</taxon>
        <taxon>Carangaria</taxon>
        <taxon>Pleuronectiformes</taxon>
        <taxon>Pleuronectoidei</taxon>
        <taxon>Soleidae</taxon>
        <taxon>Solea</taxon>
    </lineage>
</organism>
<dbReference type="SMART" id="SM00353">
    <property type="entry name" value="HLH"/>
    <property type="match status" value="1"/>
</dbReference>
<comment type="subunit">
    <text evidence="4">Efficient DNA binding requires dimerization with another bHLH protein. Binds DNA as a heterodimer with MAX.</text>
</comment>
<dbReference type="PROSITE" id="PS50888">
    <property type="entry name" value="BHLH"/>
    <property type="match status" value="1"/>
</dbReference>
<evidence type="ECO:0000313" key="9">
    <source>
        <dbReference type="Proteomes" id="UP000693946"/>
    </source>
</evidence>
<dbReference type="GO" id="GO:0003677">
    <property type="term" value="F:DNA binding"/>
    <property type="evidence" value="ECO:0007669"/>
    <property type="project" value="UniProtKB-KW"/>
</dbReference>
<sequence length="366" mass="40944">MHPRCKRVLTLNAFNTFLCQENIKSTLKSTNVHKTAAMMPPALTSTNYDYDYDTVRPYFFLDGEADDFYPPCHQLLPGPGEDIWKKFELLQTPPLSPSRRPSPSDPPLSAANHLEAVSDLLDEDCGPSTSFLQSFVIQDCMWSSSFAAATKLEEVVSEWLVSLRSRRDSSSSDGVTEGQVGGSQVSTDMTAADCVDPSVVFTSEPDSESEDKEDEDVDVVTVNGPKASRPADSAPLLLTRPHVDIHQHNYAAQRPTALPVVRPLGSEVACRSPRSDSEGGDDRRRTHNVLERRRRSELKTSFSTLRDLIPVLANQDKAARVAILKEATEFIAKIRGEECRLRTMKDKLRKTSRELRRRLRRLQASR</sequence>
<dbReference type="AlphaFoldDB" id="A0AAV6T8M8"/>
<evidence type="ECO:0000259" key="7">
    <source>
        <dbReference type="PROSITE" id="PS50888"/>
    </source>
</evidence>
<dbReference type="InterPro" id="IPR050433">
    <property type="entry name" value="Myc_transcription_factors"/>
</dbReference>
<reference evidence="8 9" key="1">
    <citation type="journal article" date="2021" name="Sci. Rep.">
        <title>Chromosome anchoring in Senegalese sole (Solea senegalensis) reveals sex-associated markers and genome rearrangements in flatfish.</title>
        <authorList>
            <person name="Guerrero-Cozar I."/>
            <person name="Gomez-Garrido J."/>
            <person name="Berbel C."/>
            <person name="Martinez-Blanch J.F."/>
            <person name="Alioto T."/>
            <person name="Claros M.G."/>
            <person name="Gagnaire P.A."/>
            <person name="Manchado M."/>
        </authorList>
    </citation>
    <scope>NUCLEOTIDE SEQUENCE [LARGE SCALE GENOMIC DNA]</scope>
    <source>
        <strain evidence="8">Sse05_10M</strain>
    </source>
</reference>
<feature type="domain" description="BHLH" evidence="7">
    <location>
        <begin position="282"/>
        <end position="334"/>
    </location>
</feature>
<dbReference type="GO" id="GO:0046983">
    <property type="term" value="F:protein dimerization activity"/>
    <property type="evidence" value="ECO:0007669"/>
    <property type="project" value="InterPro"/>
</dbReference>
<dbReference type="GO" id="GO:0003700">
    <property type="term" value="F:DNA-binding transcription factor activity"/>
    <property type="evidence" value="ECO:0007669"/>
    <property type="project" value="InterPro"/>
</dbReference>
<evidence type="ECO:0000256" key="5">
    <source>
        <dbReference type="PIRNR" id="PIRNR001705"/>
    </source>
</evidence>
<comment type="subcellular location">
    <subcellularLocation>
        <location evidence="1 5">Nucleus</location>
    </subcellularLocation>
</comment>
<accession>A0AAV6T8M8</accession>
<keyword evidence="9" id="KW-1185">Reference proteome</keyword>
<dbReference type="PANTHER" id="PTHR45851">
    <property type="entry name" value="MYC PROTO-ONCOGENE"/>
    <property type="match status" value="1"/>
</dbReference>
<proteinExistence type="predicted"/>
<evidence type="ECO:0000256" key="3">
    <source>
        <dbReference type="ARBA" id="ARBA00023242"/>
    </source>
</evidence>
<dbReference type="Pfam" id="PF00010">
    <property type="entry name" value="HLH"/>
    <property type="match status" value="1"/>
</dbReference>
<dbReference type="CDD" id="cd11400">
    <property type="entry name" value="bHLHzip_Myc"/>
    <property type="match status" value="1"/>
</dbReference>
<evidence type="ECO:0000256" key="6">
    <source>
        <dbReference type="SAM" id="Coils"/>
    </source>
</evidence>
<evidence type="ECO:0000256" key="1">
    <source>
        <dbReference type="ARBA" id="ARBA00004123"/>
    </source>
</evidence>
<dbReference type="InterPro" id="IPR011598">
    <property type="entry name" value="bHLH_dom"/>
</dbReference>
<evidence type="ECO:0000256" key="2">
    <source>
        <dbReference type="ARBA" id="ARBA00023125"/>
    </source>
</evidence>
<dbReference type="GO" id="GO:0005634">
    <property type="term" value="C:nucleus"/>
    <property type="evidence" value="ECO:0007669"/>
    <property type="project" value="UniProtKB-SubCell"/>
</dbReference>
<dbReference type="InterPro" id="IPR012682">
    <property type="entry name" value="Tscrpt_reg_Myc_N"/>
</dbReference>
<dbReference type="Pfam" id="PF01056">
    <property type="entry name" value="Myc_N"/>
    <property type="match status" value="1"/>
</dbReference>